<sequence length="126" mass="12651">MIPGMADYGGGADSSGPIRRSRLAEYVELADTDVSGEIPAPGQGTPFAPTTPSPATTSAPSEADDITCRRREFVAEAGLPRGVLVDACDGERGLVLPPVLGIVPEAVAVDGPDGAGGAGEAEPEHV</sequence>
<proteinExistence type="predicted"/>
<evidence type="ECO:0000313" key="3">
    <source>
        <dbReference type="Proteomes" id="UP000054241"/>
    </source>
</evidence>
<feature type="region of interest" description="Disordered" evidence="1">
    <location>
        <begin position="30"/>
        <end position="65"/>
    </location>
</feature>
<organism evidence="2 3">
    <name type="scientific">Streptomyces cellostaticus</name>
    <dbReference type="NCBI Taxonomy" id="67285"/>
    <lineage>
        <taxon>Bacteria</taxon>
        <taxon>Bacillati</taxon>
        <taxon>Actinomycetota</taxon>
        <taxon>Actinomycetes</taxon>
        <taxon>Kitasatosporales</taxon>
        <taxon>Streptomycetaceae</taxon>
        <taxon>Streptomyces</taxon>
    </lineage>
</organism>
<evidence type="ECO:0000256" key="1">
    <source>
        <dbReference type="SAM" id="MobiDB-lite"/>
    </source>
</evidence>
<dbReference type="EMBL" id="LMWL01000009">
    <property type="protein sequence ID" value="KUM97706.1"/>
    <property type="molecule type" value="Genomic_DNA"/>
</dbReference>
<feature type="compositionally biased region" description="Low complexity" evidence="1">
    <location>
        <begin position="45"/>
        <end position="61"/>
    </location>
</feature>
<evidence type="ECO:0000313" key="2">
    <source>
        <dbReference type="EMBL" id="KUM97706.1"/>
    </source>
</evidence>
<dbReference type="Proteomes" id="UP000054241">
    <property type="component" value="Unassembled WGS sequence"/>
</dbReference>
<name>A0A101NQW5_9ACTN</name>
<comment type="caution">
    <text evidence="2">The sequence shown here is derived from an EMBL/GenBank/DDBJ whole genome shotgun (WGS) entry which is preliminary data.</text>
</comment>
<protein>
    <submittedName>
        <fullName evidence="2">Uncharacterized protein</fullName>
    </submittedName>
</protein>
<reference evidence="2 3" key="1">
    <citation type="submission" date="2015-10" db="EMBL/GenBank/DDBJ databases">
        <title>Draft genome sequence of Streptomyces cellostaticus DSM 40189, type strain for the species Streptomyces cellostaticus.</title>
        <authorList>
            <person name="Ruckert C."/>
            <person name="Winkler A."/>
            <person name="Kalinowski J."/>
            <person name="Kampfer P."/>
            <person name="Glaeser S."/>
        </authorList>
    </citation>
    <scope>NUCLEOTIDE SEQUENCE [LARGE SCALE GENOMIC DNA]</scope>
    <source>
        <strain evidence="2 3">DSM 40189</strain>
    </source>
</reference>
<keyword evidence="3" id="KW-1185">Reference proteome</keyword>
<gene>
    <name evidence="2" type="ORF">AQI88_07275</name>
</gene>
<dbReference type="AlphaFoldDB" id="A0A101NQW5"/>
<accession>A0A101NQW5</accession>